<evidence type="ECO:0000256" key="2">
    <source>
        <dbReference type="SAM" id="MobiDB-lite"/>
    </source>
</evidence>
<dbReference type="AlphaFoldDB" id="A0AAV1CHP7"/>
<organism evidence="3 4">
    <name type="scientific">Oldenlandia corymbosa var. corymbosa</name>
    <dbReference type="NCBI Taxonomy" id="529605"/>
    <lineage>
        <taxon>Eukaryota</taxon>
        <taxon>Viridiplantae</taxon>
        <taxon>Streptophyta</taxon>
        <taxon>Embryophyta</taxon>
        <taxon>Tracheophyta</taxon>
        <taxon>Spermatophyta</taxon>
        <taxon>Magnoliopsida</taxon>
        <taxon>eudicotyledons</taxon>
        <taxon>Gunneridae</taxon>
        <taxon>Pentapetalae</taxon>
        <taxon>asterids</taxon>
        <taxon>lamiids</taxon>
        <taxon>Gentianales</taxon>
        <taxon>Rubiaceae</taxon>
        <taxon>Rubioideae</taxon>
        <taxon>Spermacoceae</taxon>
        <taxon>Hedyotis-Oldenlandia complex</taxon>
        <taxon>Oldenlandia</taxon>
    </lineage>
</organism>
<proteinExistence type="predicted"/>
<reference evidence="3" key="1">
    <citation type="submission" date="2023-03" db="EMBL/GenBank/DDBJ databases">
        <authorList>
            <person name="Julca I."/>
        </authorList>
    </citation>
    <scope>NUCLEOTIDE SEQUENCE</scope>
</reference>
<evidence type="ECO:0000313" key="4">
    <source>
        <dbReference type="Proteomes" id="UP001161247"/>
    </source>
</evidence>
<sequence length="457" mass="50453">MTVDSYHVAGRLASGEQINLDEAALAMLYRSLHEARHNLGSTLCGPIWLLHFLLCIYFPSLKPEGIFPVESGEPLCLGVQQYIKPNFNGTQSFKTVFESSPNIRVTMQQPSHDWWHKSFGNICHSETESGKWDNIGIFGSTFVWSLFFQQGTSFMGVDGNAWQNISHYSFQVLFDTTLGFTAWWGELSTTLYGAGYDAMKNASRIRKYVKPKTVAVEADANLKALMAHLEQTKATAYIRVDSASIVPDIPLGAALQQIAEMFQLPAELVHSTRYDQLKTLLSMIQASPIDEGMAAAIRLILAEATQKQVECQVCVPHIEEYHAAYALHEKNKLLSEQLVDQAAQLEAEIKKKMAEEADLVAKLEKVQARRVELESTLGVVVADIHVALGQYGRTTPNSPATMDHLHPGQTEVVAPVEGGSTTIEAQQDVPLEDEEPLEVETLQSAPYEAVPPPSPSA</sequence>
<feature type="coiled-coil region" evidence="1">
    <location>
        <begin position="335"/>
        <end position="376"/>
    </location>
</feature>
<gene>
    <name evidence="3" type="ORF">OLC1_LOCUS5707</name>
</gene>
<dbReference type="Proteomes" id="UP001161247">
    <property type="component" value="Chromosome 2"/>
</dbReference>
<keyword evidence="1" id="KW-0175">Coiled coil</keyword>
<protein>
    <submittedName>
        <fullName evidence="3">OLC1v1030328C1</fullName>
    </submittedName>
</protein>
<accession>A0AAV1CHP7</accession>
<feature type="region of interest" description="Disordered" evidence="2">
    <location>
        <begin position="417"/>
        <end position="457"/>
    </location>
</feature>
<evidence type="ECO:0000256" key="1">
    <source>
        <dbReference type="SAM" id="Coils"/>
    </source>
</evidence>
<keyword evidence="4" id="KW-1185">Reference proteome</keyword>
<dbReference type="EMBL" id="OX459119">
    <property type="protein sequence ID" value="CAI9094568.1"/>
    <property type="molecule type" value="Genomic_DNA"/>
</dbReference>
<name>A0AAV1CHP7_OLDCO</name>
<evidence type="ECO:0000313" key="3">
    <source>
        <dbReference type="EMBL" id="CAI9094568.1"/>
    </source>
</evidence>